<dbReference type="OrthoDB" id="9816434at2"/>
<dbReference type="RefSeq" id="WP_098062718.1">
    <property type="nucleotide sequence ID" value="NZ_PDEP01000010.1"/>
</dbReference>
<dbReference type="PROSITE" id="PS50006">
    <property type="entry name" value="FHA_DOMAIN"/>
    <property type="match status" value="1"/>
</dbReference>
<dbReference type="AlphaFoldDB" id="A0A2H3NK70"/>
<proteinExistence type="predicted"/>
<organism evidence="3 4">
    <name type="scientific">Longimonas halophila</name>
    <dbReference type="NCBI Taxonomy" id="1469170"/>
    <lineage>
        <taxon>Bacteria</taxon>
        <taxon>Pseudomonadati</taxon>
        <taxon>Rhodothermota</taxon>
        <taxon>Rhodothermia</taxon>
        <taxon>Rhodothermales</taxon>
        <taxon>Salisaetaceae</taxon>
        <taxon>Longimonas</taxon>
    </lineage>
</organism>
<dbReference type="Pfam" id="PF00498">
    <property type="entry name" value="FHA"/>
    <property type="match status" value="1"/>
</dbReference>
<comment type="caution">
    <text evidence="3">The sequence shown here is derived from an EMBL/GenBank/DDBJ whole genome shotgun (WGS) entry which is preliminary data.</text>
</comment>
<keyword evidence="4" id="KW-1185">Reference proteome</keyword>
<protein>
    <recommendedName>
        <fullName evidence="2">FHA domain-containing protein</fullName>
    </recommendedName>
</protein>
<dbReference type="InterPro" id="IPR008984">
    <property type="entry name" value="SMAD_FHA_dom_sf"/>
</dbReference>
<evidence type="ECO:0000256" key="1">
    <source>
        <dbReference type="SAM" id="MobiDB-lite"/>
    </source>
</evidence>
<dbReference type="EMBL" id="PDEP01000010">
    <property type="protein sequence ID" value="PEN06029.1"/>
    <property type="molecule type" value="Genomic_DNA"/>
</dbReference>
<dbReference type="Gene3D" id="2.60.200.20">
    <property type="match status" value="1"/>
</dbReference>
<evidence type="ECO:0000259" key="2">
    <source>
        <dbReference type="PROSITE" id="PS50006"/>
    </source>
</evidence>
<dbReference type="SUPFAM" id="SSF49879">
    <property type="entry name" value="SMAD/FHA domain"/>
    <property type="match status" value="1"/>
</dbReference>
<dbReference type="CDD" id="cd00060">
    <property type="entry name" value="FHA"/>
    <property type="match status" value="1"/>
</dbReference>
<evidence type="ECO:0000313" key="4">
    <source>
        <dbReference type="Proteomes" id="UP000221024"/>
    </source>
</evidence>
<dbReference type="SMART" id="SM00240">
    <property type="entry name" value="FHA"/>
    <property type="match status" value="1"/>
</dbReference>
<accession>A0A2H3NK70</accession>
<dbReference type="InterPro" id="IPR050923">
    <property type="entry name" value="Cell_Proc_Reg/RNA_Proc"/>
</dbReference>
<feature type="region of interest" description="Disordered" evidence="1">
    <location>
        <begin position="108"/>
        <end position="129"/>
    </location>
</feature>
<dbReference type="Proteomes" id="UP000221024">
    <property type="component" value="Unassembled WGS sequence"/>
</dbReference>
<reference evidence="3 4" key="1">
    <citation type="submission" date="2017-10" db="EMBL/GenBank/DDBJ databases">
        <title>Draft genome of Longimonas halophila.</title>
        <authorList>
            <person name="Goh K.M."/>
            <person name="Shamsir M.S."/>
            <person name="Lim S.W."/>
        </authorList>
    </citation>
    <scope>NUCLEOTIDE SEQUENCE [LARGE SCALE GENOMIC DNA]</scope>
    <source>
        <strain evidence="3 4">KCTC 42399</strain>
    </source>
</reference>
<gene>
    <name evidence="3" type="ORF">CRI93_11145</name>
</gene>
<name>A0A2H3NK70_9BACT</name>
<evidence type="ECO:0000313" key="3">
    <source>
        <dbReference type="EMBL" id="PEN06029.1"/>
    </source>
</evidence>
<sequence length="387" mass="42528">MAFRLTLTVRDEPPVRMLFDQDHVTVGRAPSNDVVVRDPKVSKAHAVIEQMPTGHHQLHDRDSKNATFVEDEQVGPEAPVVLSPGASVHMGDSMLSYMPLIPVTAATRNTEAAPHSDAEDASATERLPDDPKALFDVIERSLVRLASHISSGNSGNRDTSHDRHDEIKKRIATFPESATDALVTLARLSEDGMPEIDNVSSRSEAWGALPATLRDILALPAALWVHLDEVPPAAERPLLEEPTTAEVEAALQANDESASLDRLCTALQHVVAHHRAMLQSYQSSIKTGGKALLRHISPHESLPDPSKTGVFTRVFGGGDTGVSWERLERRWRKLYHSDWEDIEAKLFRPALLEAYQEHMHASVPARLMPEAAEQADHSIPRPGEPTS</sequence>
<dbReference type="PANTHER" id="PTHR23308">
    <property type="entry name" value="NUCLEAR INHIBITOR OF PROTEIN PHOSPHATASE-1"/>
    <property type="match status" value="1"/>
</dbReference>
<feature type="domain" description="FHA" evidence="2">
    <location>
        <begin position="24"/>
        <end position="74"/>
    </location>
</feature>
<dbReference type="InterPro" id="IPR000253">
    <property type="entry name" value="FHA_dom"/>
</dbReference>